<name>A0A5D4SNZ0_9BACI</name>
<protein>
    <submittedName>
        <fullName evidence="1">Uncharacterized protein</fullName>
    </submittedName>
</protein>
<reference evidence="1 2" key="1">
    <citation type="submission" date="2019-08" db="EMBL/GenBank/DDBJ databases">
        <title>Bacillus genomes from the desert of Cuatro Cienegas, Coahuila.</title>
        <authorList>
            <person name="Olmedo-Alvarez G."/>
        </authorList>
    </citation>
    <scope>NUCLEOTIDE SEQUENCE [LARGE SCALE GENOMIC DNA]</scope>
    <source>
        <strain evidence="1 2">CH37_1T</strain>
    </source>
</reference>
<dbReference type="Proteomes" id="UP000323732">
    <property type="component" value="Unassembled WGS sequence"/>
</dbReference>
<comment type="caution">
    <text evidence="1">The sequence shown here is derived from an EMBL/GenBank/DDBJ whole genome shotgun (WGS) entry which is preliminary data.</text>
</comment>
<evidence type="ECO:0000313" key="2">
    <source>
        <dbReference type="Proteomes" id="UP000323732"/>
    </source>
</evidence>
<dbReference type="EMBL" id="VTES01000003">
    <property type="protein sequence ID" value="TYS64451.1"/>
    <property type="molecule type" value="Genomic_DNA"/>
</dbReference>
<organism evidence="1 2">
    <name type="scientific">Bacillus infantis</name>
    <dbReference type="NCBI Taxonomy" id="324767"/>
    <lineage>
        <taxon>Bacteria</taxon>
        <taxon>Bacillati</taxon>
        <taxon>Bacillota</taxon>
        <taxon>Bacilli</taxon>
        <taxon>Bacillales</taxon>
        <taxon>Bacillaceae</taxon>
        <taxon>Bacillus</taxon>
    </lineage>
</organism>
<dbReference type="AlphaFoldDB" id="A0A5D4SNZ0"/>
<evidence type="ECO:0000313" key="1">
    <source>
        <dbReference type="EMBL" id="TYS64451.1"/>
    </source>
</evidence>
<proteinExistence type="predicted"/>
<gene>
    <name evidence="1" type="ORF">FZD47_11950</name>
</gene>
<accession>A0A5D4SNZ0</accession>
<sequence>MIRAASAKILDFLDEEVLAMSPWS</sequence>